<proteinExistence type="predicted"/>
<keyword evidence="2" id="KW-1185">Reference proteome</keyword>
<sequence length="404" mass="44430">MPRWQNAHCQGAEVNRRLFNHRMKGGDPSFIPGRKSNAGDLVMDAGTVQGVAVGCSVSLHQSNLLPTPGQPNDSLGTLIVTAVKSTSATLAFQSLPPAGSGSAPIPFTLSSLPRLFYCRISQRPPQSLTISSNDLQWLESTFNHEFCVSLSLTITTHTKTADLVFIRDGDVVHLDHNLNLAVSHIGTRSPYTIRDNDIGLLHRVVQCAIGFRFHLLRTNIGPSPNFDLKMEFHELRMSFDSKLGFGEKPSGRDLFEKDPAIVEVKEDKQYGLTIHNFSNEWLYPHLFYFDPSELSITFWYLPPTGAGSSSSHKTDAALSPKSDFTIGFGKGGVSPWEFILPNGLTKDVGFFKLFVTTVPADLRSILQDSPYDSSDSGYNRSGQSAGNIEIEGLWDTVLKTVVQV</sequence>
<evidence type="ECO:0000313" key="1">
    <source>
        <dbReference type="EMBL" id="KAJ3551271.1"/>
    </source>
</evidence>
<gene>
    <name evidence="1" type="ORF">NP233_g13112</name>
</gene>
<dbReference type="EMBL" id="JANIEX010002235">
    <property type="protein sequence ID" value="KAJ3551271.1"/>
    <property type="molecule type" value="Genomic_DNA"/>
</dbReference>
<name>A0AAD5VDH5_9AGAR</name>
<dbReference type="Proteomes" id="UP001213000">
    <property type="component" value="Unassembled WGS sequence"/>
</dbReference>
<evidence type="ECO:0000313" key="2">
    <source>
        <dbReference type="Proteomes" id="UP001213000"/>
    </source>
</evidence>
<accession>A0AAD5VDH5</accession>
<organism evidence="1 2">
    <name type="scientific">Leucocoprinus birnbaumii</name>
    <dbReference type="NCBI Taxonomy" id="56174"/>
    <lineage>
        <taxon>Eukaryota</taxon>
        <taxon>Fungi</taxon>
        <taxon>Dikarya</taxon>
        <taxon>Basidiomycota</taxon>
        <taxon>Agaricomycotina</taxon>
        <taxon>Agaricomycetes</taxon>
        <taxon>Agaricomycetidae</taxon>
        <taxon>Agaricales</taxon>
        <taxon>Agaricineae</taxon>
        <taxon>Agaricaceae</taxon>
        <taxon>Leucocoprinus</taxon>
    </lineage>
</organism>
<comment type="caution">
    <text evidence="1">The sequence shown here is derived from an EMBL/GenBank/DDBJ whole genome shotgun (WGS) entry which is preliminary data.</text>
</comment>
<reference evidence="1" key="1">
    <citation type="submission" date="2022-07" db="EMBL/GenBank/DDBJ databases">
        <title>Genome Sequence of Leucocoprinus birnbaumii.</title>
        <authorList>
            <person name="Buettner E."/>
        </authorList>
    </citation>
    <scope>NUCLEOTIDE SEQUENCE</scope>
    <source>
        <strain evidence="1">VT141</strain>
    </source>
</reference>
<protein>
    <submittedName>
        <fullName evidence="1">Uncharacterized protein</fullName>
    </submittedName>
</protein>
<dbReference type="AlphaFoldDB" id="A0AAD5VDH5"/>